<evidence type="ECO:0000313" key="2">
    <source>
        <dbReference type="EMBL" id="GJN33942.1"/>
    </source>
</evidence>
<feature type="transmembrane region" description="Helical" evidence="1">
    <location>
        <begin position="7"/>
        <end position="24"/>
    </location>
</feature>
<gene>
    <name evidence="2" type="primary">gb22573</name>
    <name evidence="2" type="ORF">PR202_gb22573</name>
</gene>
<feature type="transmembrane region" description="Helical" evidence="1">
    <location>
        <begin position="36"/>
        <end position="58"/>
    </location>
</feature>
<keyword evidence="1" id="KW-0812">Transmembrane</keyword>
<accession>A0AAV5FGM7</accession>
<reference evidence="2" key="2">
    <citation type="submission" date="2021-12" db="EMBL/GenBank/DDBJ databases">
        <title>Resequencing data analysis of finger millet.</title>
        <authorList>
            <person name="Hatakeyama M."/>
            <person name="Aluri S."/>
            <person name="Balachadran M.T."/>
            <person name="Sivarajan S.R."/>
            <person name="Poveda L."/>
            <person name="Shimizu-Inatsugi R."/>
            <person name="Schlapbach R."/>
            <person name="Sreeman S.M."/>
            <person name="Shimizu K.K."/>
        </authorList>
    </citation>
    <scope>NUCLEOTIDE SEQUENCE</scope>
</reference>
<keyword evidence="1" id="KW-1133">Transmembrane helix</keyword>
<evidence type="ECO:0008006" key="4">
    <source>
        <dbReference type="Google" id="ProtNLM"/>
    </source>
</evidence>
<evidence type="ECO:0000313" key="3">
    <source>
        <dbReference type="Proteomes" id="UP001054889"/>
    </source>
</evidence>
<dbReference type="AlphaFoldDB" id="A0AAV5FGM7"/>
<sequence length="152" mass="16898">MEGYKPCAAMVVTQCIYAAMALWVKAVFTRGRMSPIVFVVYRQAVVTIILVLILIVVNRRKIMEIMCPGVVGFSLVFVASFIGNISRSYTNSLLRVDRATARESVYVLPRAESGVVFDGNGHDELDTGHHLRDGNFSRMSMRHSGVRIRASS</sequence>
<keyword evidence="3" id="KW-1185">Reference proteome</keyword>
<comment type="caution">
    <text evidence="2">The sequence shown here is derived from an EMBL/GenBank/DDBJ whole genome shotgun (WGS) entry which is preliminary data.</text>
</comment>
<proteinExistence type="predicted"/>
<reference evidence="2" key="1">
    <citation type="journal article" date="2018" name="DNA Res.">
        <title>Multiple hybrid de novo genome assembly of finger millet, an orphan allotetraploid crop.</title>
        <authorList>
            <person name="Hatakeyama M."/>
            <person name="Aluri S."/>
            <person name="Balachadran M.T."/>
            <person name="Sivarajan S.R."/>
            <person name="Patrignani A."/>
            <person name="Gruter S."/>
            <person name="Poveda L."/>
            <person name="Shimizu-Inatsugi R."/>
            <person name="Baeten J."/>
            <person name="Francoijs K.J."/>
            <person name="Nataraja K.N."/>
            <person name="Reddy Y.A.N."/>
            <person name="Phadnis S."/>
            <person name="Ravikumar R.L."/>
            <person name="Schlapbach R."/>
            <person name="Sreeman S.M."/>
            <person name="Shimizu K.K."/>
        </authorList>
    </citation>
    <scope>NUCLEOTIDE SEQUENCE</scope>
</reference>
<name>A0AAV5FGM7_ELECO</name>
<evidence type="ECO:0000256" key="1">
    <source>
        <dbReference type="SAM" id="Phobius"/>
    </source>
</evidence>
<dbReference type="Proteomes" id="UP001054889">
    <property type="component" value="Unassembled WGS sequence"/>
</dbReference>
<feature type="transmembrane region" description="Helical" evidence="1">
    <location>
        <begin position="65"/>
        <end position="85"/>
    </location>
</feature>
<organism evidence="2 3">
    <name type="scientific">Eleusine coracana subsp. coracana</name>
    <dbReference type="NCBI Taxonomy" id="191504"/>
    <lineage>
        <taxon>Eukaryota</taxon>
        <taxon>Viridiplantae</taxon>
        <taxon>Streptophyta</taxon>
        <taxon>Embryophyta</taxon>
        <taxon>Tracheophyta</taxon>
        <taxon>Spermatophyta</taxon>
        <taxon>Magnoliopsida</taxon>
        <taxon>Liliopsida</taxon>
        <taxon>Poales</taxon>
        <taxon>Poaceae</taxon>
        <taxon>PACMAD clade</taxon>
        <taxon>Chloridoideae</taxon>
        <taxon>Cynodonteae</taxon>
        <taxon>Eleusininae</taxon>
        <taxon>Eleusine</taxon>
    </lineage>
</organism>
<dbReference type="EMBL" id="BQKI01000085">
    <property type="protein sequence ID" value="GJN33942.1"/>
    <property type="molecule type" value="Genomic_DNA"/>
</dbReference>
<keyword evidence="1" id="KW-0472">Membrane</keyword>
<protein>
    <recommendedName>
        <fullName evidence="4">WAT1-related protein</fullName>
    </recommendedName>
</protein>